<dbReference type="EMBL" id="QGKL01000043">
    <property type="protein sequence ID" value="PWQ93169.1"/>
    <property type="molecule type" value="Genomic_DNA"/>
</dbReference>
<comment type="caution">
    <text evidence="2">The sequence shown here is derived from an EMBL/GenBank/DDBJ whole genome shotgun (WGS) entry which is preliminary data.</text>
</comment>
<gene>
    <name evidence="2" type="ORF">DKT75_21000</name>
</gene>
<sequence>MDLLQFSLLDMTPYDKQSWFNLVGGYNQSLWPFNLLAVLFTLSVPLLIARGSARLGLLLLGVSWLWCGGVFHWQYFSNLNWAAPWFGWVFIVEGTLLILAALFLKQGAWISLSSPCAWLASFMVLLALVVYPLSGLLEERTLTQLEWFPLLPAPVTLVTVALLVLLNSRWRHLLVVIPLLWVVVSGAFASTLGLLELYFMVGTILLWFLHLINLVVHR</sequence>
<feature type="transmembrane region" description="Helical" evidence="1">
    <location>
        <begin position="197"/>
        <end position="216"/>
    </location>
</feature>
<feature type="transmembrane region" description="Helical" evidence="1">
    <location>
        <begin position="55"/>
        <end position="73"/>
    </location>
</feature>
<dbReference type="Pfam" id="PF19540">
    <property type="entry name" value="DUF6064"/>
    <property type="match status" value="1"/>
</dbReference>
<reference evidence="2 3" key="1">
    <citation type="submission" date="2018-05" db="EMBL/GenBank/DDBJ databases">
        <title>Leucothrix arctica sp. nov., isolated from Arctic seawater.</title>
        <authorList>
            <person name="Choi A."/>
            <person name="Baek K."/>
        </authorList>
    </citation>
    <scope>NUCLEOTIDE SEQUENCE [LARGE SCALE GENOMIC DNA]</scope>
    <source>
        <strain evidence="2 3">IMCC9719</strain>
    </source>
</reference>
<dbReference type="AlphaFoldDB" id="A0A317C4F8"/>
<evidence type="ECO:0000313" key="2">
    <source>
        <dbReference type="EMBL" id="PWQ93169.1"/>
    </source>
</evidence>
<keyword evidence="1" id="KW-1133">Transmembrane helix</keyword>
<dbReference type="OrthoDB" id="581693at2"/>
<keyword evidence="1" id="KW-0472">Membrane</keyword>
<accession>A0A317C4F8</accession>
<name>A0A317C4F8_9GAMM</name>
<protein>
    <recommendedName>
        <fullName evidence="4">MFS transporter permease</fullName>
    </recommendedName>
</protein>
<feature type="transmembrane region" description="Helical" evidence="1">
    <location>
        <begin position="29"/>
        <end position="48"/>
    </location>
</feature>
<evidence type="ECO:0000256" key="1">
    <source>
        <dbReference type="SAM" id="Phobius"/>
    </source>
</evidence>
<evidence type="ECO:0008006" key="4">
    <source>
        <dbReference type="Google" id="ProtNLM"/>
    </source>
</evidence>
<feature type="transmembrane region" description="Helical" evidence="1">
    <location>
        <begin position="116"/>
        <end position="135"/>
    </location>
</feature>
<dbReference type="InterPro" id="IPR045708">
    <property type="entry name" value="DUF6064"/>
</dbReference>
<dbReference type="Proteomes" id="UP000245506">
    <property type="component" value="Unassembled WGS sequence"/>
</dbReference>
<feature type="transmembrane region" description="Helical" evidence="1">
    <location>
        <begin position="85"/>
        <end position="104"/>
    </location>
</feature>
<proteinExistence type="predicted"/>
<keyword evidence="1" id="KW-0812">Transmembrane</keyword>
<keyword evidence="3" id="KW-1185">Reference proteome</keyword>
<feature type="transmembrane region" description="Helical" evidence="1">
    <location>
        <begin position="173"/>
        <end position="191"/>
    </location>
</feature>
<evidence type="ECO:0000313" key="3">
    <source>
        <dbReference type="Proteomes" id="UP000245506"/>
    </source>
</evidence>
<dbReference type="RefSeq" id="WP_109826765.1">
    <property type="nucleotide sequence ID" value="NZ_QGKL01000043.1"/>
</dbReference>
<organism evidence="2 3">
    <name type="scientific">Leucothrix arctica</name>
    <dbReference type="NCBI Taxonomy" id="1481894"/>
    <lineage>
        <taxon>Bacteria</taxon>
        <taxon>Pseudomonadati</taxon>
        <taxon>Pseudomonadota</taxon>
        <taxon>Gammaproteobacteria</taxon>
        <taxon>Thiotrichales</taxon>
        <taxon>Thiotrichaceae</taxon>
        <taxon>Leucothrix</taxon>
    </lineage>
</organism>
<feature type="transmembrane region" description="Helical" evidence="1">
    <location>
        <begin position="147"/>
        <end position="166"/>
    </location>
</feature>